<protein>
    <submittedName>
        <fullName evidence="1">DUF4432 family protein</fullName>
    </submittedName>
</protein>
<gene>
    <name evidence="1" type="ORF">CLG85_019635</name>
</gene>
<proteinExistence type="predicted"/>
<evidence type="ECO:0000313" key="2">
    <source>
        <dbReference type="Proteomes" id="UP000217448"/>
    </source>
</evidence>
<keyword evidence="2" id="KW-1185">Reference proteome</keyword>
<accession>A0ABT2KQK3</accession>
<sequence>MKLFGSTIRPEDVDRLVPDLHKLAGIRQFREENGAGAGMRVIRVESGGGLSVEILPDRALDIGQAWCDGVPFGWTGPIGAARPAHLNGNQPLSGLMSICGFDHIRQPEEDGRPFPKHGNITLQPAELRLAAPVETERGTVLRVEADMRLFDLRHGGMKIRRRIDIPLGGQSLHQHDEVEVFGHPQPVMAMYHINFGWPLAGPDSVLTLDGADISGAALARDGVTCRDAGQGVARLAGHAGAEAPQVELRFDSGALPAFQTL</sequence>
<dbReference type="InterPro" id="IPR014718">
    <property type="entry name" value="GH-type_carb-bd"/>
</dbReference>
<evidence type="ECO:0000313" key="1">
    <source>
        <dbReference type="EMBL" id="MCT4372401.1"/>
    </source>
</evidence>
<feature type="non-terminal residue" evidence="1">
    <location>
        <position position="261"/>
    </location>
</feature>
<dbReference type="InterPro" id="IPR027839">
    <property type="entry name" value="DUF4432"/>
</dbReference>
<dbReference type="RefSeq" id="WP_260349906.1">
    <property type="nucleotide sequence ID" value="NZ_NTHN02000045.1"/>
</dbReference>
<reference evidence="2" key="1">
    <citation type="submission" date="2023-07" db="EMBL/GenBank/DDBJ databases">
        <title>Yangia mangrovi SAOS 153D genome.</title>
        <authorList>
            <person name="Verma A."/>
            <person name="Pal Y."/>
            <person name="Sundharam S."/>
            <person name="Bisht B."/>
            <person name="Srinivasan K."/>
        </authorList>
    </citation>
    <scope>NUCLEOTIDE SEQUENCE [LARGE SCALE GENOMIC DNA]</scope>
    <source>
        <strain evidence="2">SAOS 153D</strain>
    </source>
</reference>
<comment type="caution">
    <text evidence="1">The sequence shown here is derived from an EMBL/GenBank/DDBJ whole genome shotgun (WGS) entry which is preliminary data.</text>
</comment>
<dbReference type="Pfam" id="PF14486">
    <property type="entry name" value="DUF4432"/>
    <property type="match status" value="1"/>
</dbReference>
<dbReference type="Proteomes" id="UP000217448">
    <property type="component" value="Unassembled WGS sequence"/>
</dbReference>
<name>A0ABT2KQK3_9RHOB</name>
<dbReference type="EMBL" id="NTHN02000045">
    <property type="protein sequence ID" value="MCT4372401.1"/>
    <property type="molecule type" value="Genomic_DNA"/>
</dbReference>
<organism evidence="1 2">
    <name type="scientific">Alloyangia mangrovi</name>
    <dbReference type="NCBI Taxonomy" id="1779329"/>
    <lineage>
        <taxon>Bacteria</taxon>
        <taxon>Pseudomonadati</taxon>
        <taxon>Pseudomonadota</taxon>
        <taxon>Alphaproteobacteria</taxon>
        <taxon>Rhodobacterales</taxon>
        <taxon>Roseobacteraceae</taxon>
        <taxon>Alloyangia</taxon>
    </lineage>
</organism>
<dbReference type="Gene3D" id="2.70.98.10">
    <property type="match status" value="1"/>
</dbReference>